<feature type="compositionally biased region" description="Gly residues" evidence="6">
    <location>
        <begin position="358"/>
        <end position="371"/>
    </location>
</feature>
<organism evidence="8 9">
    <name type="scientific">Streptomyces blastmyceticus</name>
    <dbReference type="NCBI Taxonomy" id="68180"/>
    <lineage>
        <taxon>Bacteria</taxon>
        <taxon>Bacillati</taxon>
        <taxon>Actinomycetota</taxon>
        <taxon>Actinomycetes</taxon>
        <taxon>Kitasatosporales</taxon>
        <taxon>Streptomycetaceae</taxon>
        <taxon>Streptomyces</taxon>
    </lineage>
</organism>
<keyword evidence="9" id="KW-1185">Reference proteome</keyword>
<dbReference type="GO" id="GO:0004497">
    <property type="term" value="F:monooxygenase activity"/>
    <property type="evidence" value="ECO:0007669"/>
    <property type="project" value="UniProtKB-KW"/>
</dbReference>
<dbReference type="PANTHER" id="PTHR13789:SF318">
    <property type="entry name" value="GERANYLGERANYL DIPHOSPHATE REDUCTASE"/>
    <property type="match status" value="1"/>
</dbReference>
<dbReference type="PRINTS" id="PR00420">
    <property type="entry name" value="RNGMNOXGNASE"/>
</dbReference>
<keyword evidence="2" id="KW-0285">Flavoprotein</keyword>
<dbReference type="Pfam" id="PF01494">
    <property type="entry name" value="FAD_binding_3"/>
    <property type="match status" value="1"/>
</dbReference>
<dbReference type="Gene3D" id="3.50.50.60">
    <property type="entry name" value="FAD/NAD(P)-binding domain"/>
    <property type="match status" value="1"/>
</dbReference>
<dbReference type="EMBL" id="BAAABW010000008">
    <property type="protein sequence ID" value="GAA0340048.1"/>
    <property type="molecule type" value="Genomic_DNA"/>
</dbReference>
<name>A0ABP3G9F6_9ACTN</name>
<dbReference type="InterPro" id="IPR050493">
    <property type="entry name" value="FAD-dep_Monooxygenase_BioMet"/>
</dbReference>
<accession>A0ABP3G9F6</accession>
<feature type="domain" description="FAD-binding" evidence="7">
    <location>
        <begin position="8"/>
        <end position="347"/>
    </location>
</feature>
<comment type="cofactor">
    <cofactor evidence="1">
        <name>FAD</name>
        <dbReference type="ChEBI" id="CHEBI:57692"/>
    </cofactor>
</comment>
<evidence type="ECO:0000313" key="9">
    <source>
        <dbReference type="Proteomes" id="UP001500063"/>
    </source>
</evidence>
<protein>
    <submittedName>
        <fullName evidence="8">FAD-dependent monooxygenase</fullName>
    </submittedName>
</protein>
<evidence type="ECO:0000256" key="4">
    <source>
        <dbReference type="ARBA" id="ARBA00023002"/>
    </source>
</evidence>
<dbReference type="Proteomes" id="UP001500063">
    <property type="component" value="Unassembled WGS sequence"/>
</dbReference>
<feature type="compositionally biased region" description="Low complexity" evidence="6">
    <location>
        <begin position="348"/>
        <end position="357"/>
    </location>
</feature>
<gene>
    <name evidence="8" type="ORF">GCM10010319_15130</name>
</gene>
<comment type="caution">
    <text evidence="8">The sequence shown here is derived from an EMBL/GenBank/DDBJ whole genome shotgun (WGS) entry which is preliminary data.</text>
</comment>
<evidence type="ECO:0000256" key="5">
    <source>
        <dbReference type="ARBA" id="ARBA00023033"/>
    </source>
</evidence>
<dbReference type="SUPFAM" id="SSF51905">
    <property type="entry name" value="FAD/NAD(P)-binding domain"/>
    <property type="match status" value="1"/>
</dbReference>
<reference evidence="9" key="1">
    <citation type="journal article" date="2019" name="Int. J. Syst. Evol. Microbiol.">
        <title>The Global Catalogue of Microorganisms (GCM) 10K type strain sequencing project: providing services to taxonomists for standard genome sequencing and annotation.</title>
        <authorList>
            <consortium name="The Broad Institute Genomics Platform"/>
            <consortium name="The Broad Institute Genome Sequencing Center for Infectious Disease"/>
            <person name="Wu L."/>
            <person name="Ma J."/>
        </authorList>
    </citation>
    <scope>NUCLEOTIDE SEQUENCE [LARGE SCALE GENOMIC DNA]</scope>
    <source>
        <strain evidence="9">JCM 4565</strain>
    </source>
</reference>
<keyword evidence="3" id="KW-0274">FAD</keyword>
<dbReference type="PANTHER" id="PTHR13789">
    <property type="entry name" value="MONOOXYGENASE"/>
    <property type="match status" value="1"/>
</dbReference>
<feature type="compositionally biased region" description="Low complexity" evidence="6">
    <location>
        <begin position="372"/>
        <end position="384"/>
    </location>
</feature>
<evidence type="ECO:0000256" key="6">
    <source>
        <dbReference type="SAM" id="MobiDB-lite"/>
    </source>
</evidence>
<sequence length="421" mass="44023">MDGKGPRIAVVGAGLGGLAAAAAMRRRGLDVTVYERADRLREDGVGMHLGPNGTRLLRRLGLDGFLAEHAVRPEALEVRAFVDGRVLTRQEMGAAWEEEFGAPYLTAHRGELHRALAGLLPDEVVRTGKELVAHEETADGVRLEFADGDVAHADVLIGADGVHSLVRRSVAGAENPVFSGNSAFRGLVDADAVPALSPDLMYMFAGPAARLLCYPVSGGRQFTYVAVVPDPDWTEESWTSAGRREDLAAALAGWTPEALSVAAGAGEVRRWALYDREPLERWSTARTTLLGDAAHPMLPHHGQGANQAFEDGMALALCLAEAEPGRAGVAAALRRYEDSRRPHTAKVQLGSRDSGSLRLGGGRPQQGGAPGAAGSAGNSGTPGALSRMVQDVGWIQRHDAEAALAAGPGTRAAATGGDIGG</sequence>
<evidence type="ECO:0000313" key="8">
    <source>
        <dbReference type="EMBL" id="GAA0340048.1"/>
    </source>
</evidence>
<evidence type="ECO:0000256" key="2">
    <source>
        <dbReference type="ARBA" id="ARBA00022630"/>
    </source>
</evidence>
<dbReference type="RefSeq" id="WP_344117043.1">
    <property type="nucleotide sequence ID" value="NZ_BAAABW010000008.1"/>
</dbReference>
<feature type="region of interest" description="Disordered" evidence="6">
    <location>
        <begin position="340"/>
        <end position="385"/>
    </location>
</feature>
<proteinExistence type="predicted"/>
<keyword evidence="4" id="KW-0560">Oxidoreductase</keyword>
<dbReference type="InterPro" id="IPR002938">
    <property type="entry name" value="FAD-bd"/>
</dbReference>
<evidence type="ECO:0000256" key="3">
    <source>
        <dbReference type="ARBA" id="ARBA00022827"/>
    </source>
</evidence>
<evidence type="ECO:0000256" key="1">
    <source>
        <dbReference type="ARBA" id="ARBA00001974"/>
    </source>
</evidence>
<dbReference type="InterPro" id="IPR036188">
    <property type="entry name" value="FAD/NAD-bd_sf"/>
</dbReference>
<evidence type="ECO:0000259" key="7">
    <source>
        <dbReference type="Pfam" id="PF01494"/>
    </source>
</evidence>
<keyword evidence="5 8" id="KW-0503">Monooxygenase</keyword>
<dbReference type="SUPFAM" id="SSF54373">
    <property type="entry name" value="FAD-linked reductases, C-terminal domain"/>
    <property type="match status" value="1"/>
</dbReference>